<dbReference type="EMBL" id="JACJJW010000034">
    <property type="protein sequence ID" value="MBM6759297.1"/>
    <property type="molecule type" value="Genomic_DNA"/>
</dbReference>
<evidence type="ECO:0000256" key="3">
    <source>
        <dbReference type="ARBA" id="ARBA00023237"/>
    </source>
</evidence>
<evidence type="ECO:0000313" key="5">
    <source>
        <dbReference type="Proteomes" id="UP000703295"/>
    </source>
</evidence>
<proteinExistence type="predicted"/>
<keyword evidence="4" id="KW-0675">Receptor</keyword>
<dbReference type="Gene3D" id="2.40.170.20">
    <property type="entry name" value="TonB-dependent receptor, beta-barrel domain"/>
    <property type="match status" value="1"/>
</dbReference>
<organism evidence="4 5">
    <name type="scientific">Bacteroides mediterraneensis</name>
    <dbReference type="NCBI Taxonomy" id="1841856"/>
    <lineage>
        <taxon>Bacteria</taxon>
        <taxon>Pseudomonadati</taxon>
        <taxon>Bacteroidota</taxon>
        <taxon>Bacteroidia</taxon>
        <taxon>Bacteroidales</taxon>
        <taxon>Bacteroidaceae</taxon>
        <taxon>Bacteroides</taxon>
    </lineage>
</organism>
<dbReference type="Proteomes" id="UP000703295">
    <property type="component" value="Unassembled WGS sequence"/>
</dbReference>
<reference evidence="4 5" key="1">
    <citation type="journal article" date="2021" name="Sci. Rep.">
        <title>The distribution of antibiotic resistance genes in chicken gut microbiota commensals.</title>
        <authorList>
            <person name="Juricova H."/>
            <person name="Matiasovicova J."/>
            <person name="Kubasova T."/>
            <person name="Cejkova D."/>
            <person name="Rychlik I."/>
        </authorList>
    </citation>
    <scope>NUCLEOTIDE SEQUENCE [LARGE SCALE GENOMIC DNA]</scope>
    <source>
        <strain evidence="4 5">An801</strain>
    </source>
</reference>
<sequence length="675" mass="77257">MLFLLLLTLPALAQEVEPTVELGEVEVKADRIIKKTDGMLLYPSEQQKTSSRSGYSLLQQLTLPNIRVDEVGHTISAIDQRGSVQIRINGIIVDKAEMLSLDPKSIRTIHFIDNPGVRYGDGIAYVIEITTRRADNGYTLGTSFTQALTTLQGDYTVYGKWNTGKSELSLNYSIGYQNYSDLRTEETAHYHLNDGSVYTIQRNDLASRNQSLNNQLKLTYNLADSTRYVFQASLSGDFSHVPNNFNQKQIVDGKQTYTALEQQQSRSGSPVLDLYYFQQFTPRQSLTLNAVGTYIGTRSSDSYDEGSPYRYDVDGRTYSLLSEAIYENRLKPFTLSAGLNYSQKYTNNEYTGDVSAATSIHNNRVYLFSEIKGLWGNLRYSAGIGGSYLHYRQQSHSYDYWSFCPKAALSYNFTHALQLSYNFQMSERTSRVAMISDASIRNNRMEWTVGSPDLKPNREMYHLLRLTYTNNRLQTSLEGFYKQCLRPNMAVYERTADDRFIYTQRNQKEIDVLNAMAYASYWLMPEKLSVTAYGGLFRCFNFGQDYTHCYTSYFVTGAVNAYLGNLSLHAYADNGSRFLEGETKGYSGSDITLKAAYSYKDWQFALIWQQPFQHKYKLFESEILNRNLQKRTALYSGDACNLISLTVTWRLTRGRKFHDVDRSIQLKDKDTGIIR</sequence>
<protein>
    <submittedName>
        <fullName evidence="4">TonB-dependent receptor</fullName>
    </submittedName>
</protein>
<keyword evidence="3" id="KW-0998">Cell outer membrane</keyword>
<comment type="subcellular location">
    <subcellularLocation>
        <location evidence="1">Cell outer membrane</location>
    </subcellularLocation>
</comment>
<evidence type="ECO:0000256" key="2">
    <source>
        <dbReference type="ARBA" id="ARBA00023136"/>
    </source>
</evidence>
<dbReference type="InterPro" id="IPR036942">
    <property type="entry name" value="Beta-barrel_TonB_sf"/>
</dbReference>
<name>A0ABS2EX84_9BACE</name>
<comment type="caution">
    <text evidence="4">The sequence shown here is derived from an EMBL/GenBank/DDBJ whole genome shotgun (WGS) entry which is preliminary data.</text>
</comment>
<keyword evidence="2" id="KW-0472">Membrane</keyword>
<keyword evidence="5" id="KW-1185">Reference proteome</keyword>
<dbReference type="SUPFAM" id="SSF56935">
    <property type="entry name" value="Porins"/>
    <property type="match status" value="1"/>
</dbReference>
<evidence type="ECO:0000313" key="4">
    <source>
        <dbReference type="EMBL" id="MBM6759297.1"/>
    </source>
</evidence>
<evidence type="ECO:0000256" key="1">
    <source>
        <dbReference type="ARBA" id="ARBA00004442"/>
    </source>
</evidence>
<gene>
    <name evidence="4" type="ORF">H6A31_11525</name>
</gene>
<accession>A0ABS2EX84</accession>